<reference evidence="2" key="2">
    <citation type="journal article" date="2024" name="Toxins">
        <title>Genome Sequence Analysis of Native Xenorhabdus Strains Isolated from Entomopathogenic Nematodes in Argentina.</title>
        <authorList>
            <person name="Palma L."/>
            <person name="Frizzo L."/>
            <person name="Kaiser S."/>
            <person name="Berry C."/>
            <person name="Caballero P."/>
            <person name="Bode H.B."/>
            <person name="Del Valle E.E."/>
        </authorList>
    </citation>
    <scope>NUCLEOTIDE SEQUENCE</scope>
    <source>
        <strain evidence="2">M</strain>
    </source>
</reference>
<feature type="chain" id="PRO_5043475796" evidence="1">
    <location>
        <begin position="22"/>
        <end position="168"/>
    </location>
</feature>
<gene>
    <name evidence="2" type="ORF">ID854_09440</name>
</gene>
<dbReference type="AlphaFoldDB" id="A0AAW3YT12"/>
<feature type="signal peptide" evidence="1">
    <location>
        <begin position="1"/>
        <end position="21"/>
    </location>
</feature>
<sequence>MKALLGVILVAFFLISRPALAAQDYTITLVNDANPLQPINMIRVSEQCMHNPGGEIISITPPPAGASGTSINIQDSNALFDGCFLIEKNINWRVYHSTNTDVNQPGGCDMKWSVTKVYPSGWVWGITSNCPIEMASCYSYAYGNRHCLNKQVSLDANDGTRAVKVVFK</sequence>
<dbReference type="EMBL" id="JACXBF010000203">
    <property type="protein sequence ID" value="MBD2800667.1"/>
    <property type="molecule type" value="Genomic_DNA"/>
</dbReference>
<comment type="caution">
    <text evidence="2">The sequence shown here is derived from an EMBL/GenBank/DDBJ whole genome shotgun (WGS) entry which is preliminary data.</text>
</comment>
<dbReference type="RefSeq" id="WP_323860061.1">
    <property type="nucleotide sequence ID" value="NZ_JACXBF010000203.1"/>
</dbReference>
<reference evidence="2" key="1">
    <citation type="submission" date="2020-09" db="EMBL/GenBank/DDBJ databases">
        <authorList>
            <person name="Palma L."/>
            <person name="Caballero P."/>
            <person name="Berry C."/>
            <person name="Del Valle E."/>
        </authorList>
    </citation>
    <scope>NUCLEOTIDE SEQUENCE</scope>
    <source>
        <strain evidence="2">M</strain>
    </source>
</reference>
<name>A0AAW3YT12_9GAMM</name>
<proteinExistence type="predicted"/>
<organism evidence="2">
    <name type="scientific">Xenorhabdus szentirmaii</name>
    <dbReference type="NCBI Taxonomy" id="290112"/>
    <lineage>
        <taxon>Bacteria</taxon>
        <taxon>Pseudomonadati</taxon>
        <taxon>Pseudomonadota</taxon>
        <taxon>Gammaproteobacteria</taxon>
        <taxon>Enterobacterales</taxon>
        <taxon>Morganellaceae</taxon>
        <taxon>Xenorhabdus</taxon>
    </lineage>
</organism>
<accession>A0AAW3YT12</accession>
<protein>
    <submittedName>
        <fullName evidence="2">Uncharacterized protein</fullName>
    </submittedName>
</protein>
<dbReference type="Proteomes" id="UP001193920">
    <property type="component" value="Unassembled WGS sequence"/>
</dbReference>
<evidence type="ECO:0000313" key="2">
    <source>
        <dbReference type="EMBL" id="MBD2800667.1"/>
    </source>
</evidence>
<keyword evidence="1" id="KW-0732">Signal</keyword>
<evidence type="ECO:0000256" key="1">
    <source>
        <dbReference type="SAM" id="SignalP"/>
    </source>
</evidence>